<evidence type="ECO:0000259" key="5">
    <source>
        <dbReference type="PROSITE" id="PS01124"/>
    </source>
</evidence>
<keyword evidence="4" id="KW-0812">Transmembrane</keyword>
<keyword evidence="4" id="KW-0472">Membrane</keyword>
<dbReference type="HOGENOM" id="CLU_823550_0_0_6"/>
<evidence type="ECO:0000256" key="4">
    <source>
        <dbReference type="SAM" id="Phobius"/>
    </source>
</evidence>
<keyword evidence="7" id="KW-1185">Reference proteome</keyword>
<feature type="transmembrane region" description="Helical" evidence="4">
    <location>
        <begin position="46"/>
        <end position="69"/>
    </location>
</feature>
<keyword evidence="1" id="KW-0805">Transcription regulation</keyword>
<dbReference type="InterPro" id="IPR009057">
    <property type="entry name" value="Homeodomain-like_sf"/>
</dbReference>
<keyword evidence="2 6" id="KW-0238">DNA-binding</keyword>
<dbReference type="Pfam" id="PF12833">
    <property type="entry name" value="HTH_18"/>
    <property type="match status" value="1"/>
</dbReference>
<protein>
    <submittedName>
        <fullName evidence="6">AraC-type DNA-binding domain-containing protein</fullName>
    </submittedName>
</protein>
<keyword evidence="3" id="KW-0804">Transcription</keyword>
<feature type="domain" description="HTH araC/xylS-type" evidence="5">
    <location>
        <begin position="223"/>
        <end position="328"/>
    </location>
</feature>
<dbReference type="GO" id="GO:0003700">
    <property type="term" value="F:DNA-binding transcription factor activity"/>
    <property type="evidence" value="ECO:0007669"/>
    <property type="project" value="InterPro"/>
</dbReference>
<name>A0A0C5VEP4_9GAMM</name>
<proteinExistence type="predicted"/>
<dbReference type="GO" id="GO:0043565">
    <property type="term" value="F:sequence-specific DNA binding"/>
    <property type="evidence" value="ECO:0007669"/>
    <property type="project" value="InterPro"/>
</dbReference>
<organism evidence="6 7">
    <name type="scientific">Gynuella sunshinyii YC6258</name>
    <dbReference type="NCBI Taxonomy" id="1445510"/>
    <lineage>
        <taxon>Bacteria</taxon>
        <taxon>Pseudomonadati</taxon>
        <taxon>Pseudomonadota</taxon>
        <taxon>Gammaproteobacteria</taxon>
        <taxon>Oceanospirillales</taxon>
        <taxon>Saccharospirillaceae</taxon>
        <taxon>Gynuella</taxon>
    </lineage>
</organism>
<dbReference type="PANTHER" id="PTHR43280">
    <property type="entry name" value="ARAC-FAMILY TRANSCRIPTIONAL REGULATOR"/>
    <property type="match status" value="1"/>
</dbReference>
<feature type="transmembrane region" description="Helical" evidence="4">
    <location>
        <begin position="81"/>
        <end position="99"/>
    </location>
</feature>
<dbReference type="KEGG" id="gsn:YC6258_00992"/>
<dbReference type="PROSITE" id="PS01124">
    <property type="entry name" value="HTH_ARAC_FAMILY_2"/>
    <property type="match status" value="1"/>
</dbReference>
<dbReference type="Gene3D" id="1.10.10.60">
    <property type="entry name" value="Homeodomain-like"/>
    <property type="match status" value="1"/>
</dbReference>
<dbReference type="AlphaFoldDB" id="A0A0C5VEP4"/>
<gene>
    <name evidence="6" type="ORF">YC6258_00992</name>
</gene>
<evidence type="ECO:0000256" key="3">
    <source>
        <dbReference type="ARBA" id="ARBA00023163"/>
    </source>
</evidence>
<dbReference type="PANTHER" id="PTHR43280:SF29">
    <property type="entry name" value="ARAC-FAMILY TRANSCRIPTIONAL REGULATOR"/>
    <property type="match status" value="1"/>
</dbReference>
<dbReference type="PATRIC" id="fig|1445510.3.peg.971"/>
<dbReference type="EMBL" id="CP007142">
    <property type="protein sequence ID" value="AJQ93042.1"/>
    <property type="molecule type" value="Genomic_DNA"/>
</dbReference>
<dbReference type="Proteomes" id="UP000032266">
    <property type="component" value="Chromosome"/>
</dbReference>
<evidence type="ECO:0000256" key="2">
    <source>
        <dbReference type="ARBA" id="ARBA00023125"/>
    </source>
</evidence>
<accession>A0A0C5VEP4</accession>
<sequence>MIIAAVALAQSPRIPLTARVCLCGFLVALAVSGILLGMRLSLGIDWVVHFQPLVAVVIPVLAYLGFFSLTRENAALPTAMIIRTILLIVIAYSAILIWWPISVDLVVVSVTIFYLSRMALLLRLQDDDFMHVPPHALKLLRTALIITLALLSLMIMTDGLVMVVGMVAGNGPVLRLLSGISGLSVAFVFVTMLIGLPMALRGAVGRHSEAVSGSPEMVTAADHELLARLDELMSGQQLYRDNNLTVARLGRRLGVPAREVTHATNRVAGSNFSRFVNGYRIRHAQQLLRETDLPVTEIMLESGFSSKSSFNTEFRRLTGQTPSQYRKT</sequence>
<dbReference type="InterPro" id="IPR018060">
    <property type="entry name" value="HTH_AraC"/>
</dbReference>
<dbReference type="SMART" id="SM00342">
    <property type="entry name" value="HTH_ARAC"/>
    <property type="match status" value="1"/>
</dbReference>
<evidence type="ECO:0000313" key="7">
    <source>
        <dbReference type="Proteomes" id="UP000032266"/>
    </source>
</evidence>
<keyword evidence="4" id="KW-1133">Transmembrane helix</keyword>
<dbReference type="PRINTS" id="PR00032">
    <property type="entry name" value="HTHARAC"/>
</dbReference>
<dbReference type="SUPFAM" id="SSF46689">
    <property type="entry name" value="Homeodomain-like"/>
    <property type="match status" value="1"/>
</dbReference>
<dbReference type="InterPro" id="IPR020449">
    <property type="entry name" value="Tscrpt_reg_AraC-type_HTH"/>
</dbReference>
<feature type="transmembrane region" description="Helical" evidence="4">
    <location>
        <begin position="180"/>
        <end position="200"/>
    </location>
</feature>
<evidence type="ECO:0000313" key="6">
    <source>
        <dbReference type="EMBL" id="AJQ93042.1"/>
    </source>
</evidence>
<reference evidence="6 7" key="1">
    <citation type="submission" date="2014-01" db="EMBL/GenBank/DDBJ databases">
        <title>Full genme sequencing of cellulolytic bacterium Gynuella sunshinyii YC6258T gen. nov., sp. nov.</title>
        <authorList>
            <person name="Khan H."/>
            <person name="Chung E.J."/>
            <person name="Chung Y.R."/>
        </authorList>
    </citation>
    <scope>NUCLEOTIDE SEQUENCE [LARGE SCALE GENOMIC DNA]</scope>
    <source>
        <strain evidence="6 7">YC6258</strain>
    </source>
</reference>
<evidence type="ECO:0000256" key="1">
    <source>
        <dbReference type="ARBA" id="ARBA00023015"/>
    </source>
</evidence>
<dbReference type="STRING" id="1445510.YC6258_00992"/>
<feature type="transmembrane region" description="Helical" evidence="4">
    <location>
        <begin position="20"/>
        <end position="40"/>
    </location>
</feature>
<feature type="transmembrane region" description="Helical" evidence="4">
    <location>
        <begin position="143"/>
        <end position="168"/>
    </location>
</feature>